<sequence>MRIKKSGLAFLLSVSMLFCNGGIVYAQTNDETKLNLKNNITPIYNIKAENGFEDLIKWKPILKDKKIIAVGEATHGTKEFSQIKHRMFEFLVEKMGYRLFAIEADTALMEEVNDYVLYNKGEPNEILKKFSWMLNTQEMLDMIKWMRNYNDNPIHKQKVKFYGMDMQSGPTAIPRVIEYIKNVDNENLENFERILNNVSGKILYTCDESTFENIKNQSIDLESKMEKNKDNYVKVSSLSEYELVKHHLSVLNQYIDITKIARKSISMEYLSKRDYYMAQNVKWILDHENEYGNDKIMLWAQNGHVSKKESNFIPMGENLKNIYGDKFYSIGLDFYEGTFKAQDCNNADMPLVDFKFDNSPEGTLVYEFAKTDLDAAFMDFKTASKNKDIKEWLSKSKLVHNVGWGFGEDWSYMYPEDVTGNYDGFIFFKKTSPVTVLSKTS</sequence>
<organism evidence="2 3">
    <name type="scientific">Clostridium cavendishii DSM 21758</name>
    <dbReference type="NCBI Taxonomy" id="1121302"/>
    <lineage>
        <taxon>Bacteria</taxon>
        <taxon>Bacillati</taxon>
        <taxon>Bacillota</taxon>
        <taxon>Clostridia</taxon>
        <taxon>Eubacteriales</taxon>
        <taxon>Clostridiaceae</taxon>
        <taxon>Clostridium</taxon>
    </lineage>
</organism>
<dbReference type="OrthoDB" id="9810066at2"/>
<dbReference type="Proteomes" id="UP000184310">
    <property type="component" value="Unassembled WGS sequence"/>
</dbReference>
<name>A0A1M6RBK1_9CLOT</name>
<proteinExistence type="predicted"/>
<dbReference type="PANTHER" id="PTHR31299:SF0">
    <property type="entry name" value="ESTERASE, PUTATIVE (AFU_ORTHOLOGUE AFUA_1G05850)-RELATED"/>
    <property type="match status" value="1"/>
</dbReference>
<evidence type="ECO:0000313" key="3">
    <source>
        <dbReference type="Proteomes" id="UP000184310"/>
    </source>
</evidence>
<dbReference type="SUPFAM" id="SSF159501">
    <property type="entry name" value="EreA/ChaN-like"/>
    <property type="match status" value="1"/>
</dbReference>
<feature type="chain" id="PRO_5009920562" evidence="1">
    <location>
        <begin position="27"/>
        <end position="441"/>
    </location>
</feature>
<dbReference type="RefSeq" id="WP_072991154.1">
    <property type="nucleotide sequence ID" value="NZ_FQZB01000015.1"/>
</dbReference>
<dbReference type="EMBL" id="FQZB01000015">
    <property type="protein sequence ID" value="SHK29790.1"/>
    <property type="molecule type" value="Genomic_DNA"/>
</dbReference>
<dbReference type="InterPro" id="IPR014622">
    <property type="entry name" value="UCP036794_erythomycin"/>
</dbReference>
<dbReference type="AlphaFoldDB" id="A0A1M6RBK1"/>
<dbReference type="PIRSF" id="PIRSF036794">
    <property type="entry name" value="UCP_erythr_ester"/>
    <property type="match status" value="1"/>
</dbReference>
<evidence type="ECO:0000256" key="1">
    <source>
        <dbReference type="SAM" id="SignalP"/>
    </source>
</evidence>
<evidence type="ECO:0000313" key="2">
    <source>
        <dbReference type="EMBL" id="SHK29790.1"/>
    </source>
</evidence>
<gene>
    <name evidence="2" type="ORF">SAMN02745163_03595</name>
</gene>
<dbReference type="Gene3D" id="3.40.1660.10">
    <property type="entry name" value="EreA-like (biosynthetic domain)"/>
    <property type="match status" value="1"/>
</dbReference>
<dbReference type="InterPro" id="IPR007815">
    <property type="entry name" value="Emycin_Estase"/>
</dbReference>
<feature type="signal peptide" evidence="1">
    <location>
        <begin position="1"/>
        <end position="26"/>
    </location>
</feature>
<accession>A0A1M6RBK1</accession>
<protein>
    <submittedName>
        <fullName evidence="2">Erythromycin esterase</fullName>
    </submittedName>
</protein>
<dbReference type="Gene3D" id="3.30.1870.10">
    <property type="entry name" value="EreA-like, domain 2"/>
    <property type="match status" value="1"/>
</dbReference>
<keyword evidence="1" id="KW-0732">Signal</keyword>
<keyword evidence="3" id="KW-1185">Reference proteome</keyword>
<dbReference type="InterPro" id="IPR052036">
    <property type="entry name" value="Hydrolase/PRTase-associated"/>
</dbReference>
<dbReference type="STRING" id="1121302.SAMN02745163_03595"/>
<dbReference type="Gene3D" id="1.20.1440.30">
    <property type="entry name" value="Biosynthetic Protein domain"/>
    <property type="match status" value="1"/>
</dbReference>
<reference evidence="2 3" key="1">
    <citation type="submission" date="2016-11" db="EMBL/GenBank/DDBJ databases">
        <authorList>
            <person name="Jaros S."/>
            <person name="Januszkiewicz K."/>
            <person name="Wedrychowicz H."/>
        </authorList>
    </citation>
    <scope>NUCLEOTIDE SEQUENCE [LARGE SCALE GENOMIC DNA]</scope>
    <source>
        <strain evidence="2 3">DSM 21758</strain>
    </source>
</reference>
<dbReference type="GO" id="GO:0046677">
    <property type="term" value="P:response to antibiotic"/>
    <property type="evidence" value="ECO:0007669"/>
    <property type="project" value="InterPro"/>
</dbReference>
<dbReference type="CDD" id="cd14728">
    <property type="entry name" value="Ere-like"/>
    <property type="match status" value="1"/>
</dbReference>
<dbReference type="PANTHER" id="PTHR31299">
    <property type="entry name" value="ESTERASE, PUTATIVE (AFU_ORTHOLOGUE AFUA_1G05850)-RELATED"/>
    <property type="match status" value="1"/>
</dbReference>
<dbReference type="Pfam" id="PF05139">
    <property type="entry name" value="Erythro_esteras"/>
    <property type="match status" value="1"/>
</dbReference>